<protein>
    <submittedName>
        <fullName evidence="5">LacI family DNA-binding transcriptional regulator</fullName>
    </submittedName>
</protein>
<dbReference type="Proteomes" id="UP001595872">
    <property type="component" value="Unassembled WGS sequence"/>
</dbReference>
<dbReference type="PANTHER" id="PTHR30146:SF153">
    <property type="entry name" value="LACTOSE OPERON REPRESSOR"/>
    <property type="match status" value="1"/>
</dbReference>
<feature type="domain" description="HTH lacI-type" evidence="4">
    <location>
        <begin position="12"/>
        <end position="68"/>
    </location>
</feature>
<dbReference type="GO" id="GO:0003677">
    <property type="term" value="F:DNA binding"/>
    <property type="evidence" value="ECO:0007669"/>
    <property type="project" value="UniProtKB-KW"/>
</dbReference>
<dbReference type="SUPFAM" id="SSF47413">
    <property type="entry name" value="lambda repressor-like DNA-binding domains"/>
    <property type="match status" value="1"/>
</dbReference>
<keyword evidence="1" id="KW-0805">Transcription regulation</keyword>
<keyword evidence="6" id="KW-1185">Reference proteome</keyword>
<dbReference type="CDD" id="cd01392">
    <property type="entry name" value="HTH_LacI"/>
    <property type="match status" value="1"/>
</dbReference>
<name>A0ABV9TV84_9ACTN</name>
<dbReference type="CDD" id="cd06267">
    <property type="entry name" value="PBP1_LacI_sugar_binding-like"/>
    <property type="match status" value="1"/>
</dbReference>
<accession>A0ABV9TV84</accession>
<dbReference type="Gene3D" id="1.10.260.40">
    <property type="entry name" value="lambda repressor-like DNA-binding domains"/>
    <property type="match status" value="1"/>
</dbReference>
<organism evidence="5 6">
    <name type="scientific">Actinomadura gamaensis</name>
    <dbReference type="NCBI Taxonomy" id="1763541"/>
    <lineage>
        <taxon>Bacteria</taxon>
        <taxon>Bacillati</taxon>
        <taxon>Actinomycetota</taxon>
        <taxon>Actinomycetes</taxon>
        <taxon>Streptosporangiales</taxon>
        <taxon>Thermomonosporaceae</taxon>
        <taxon>Actinomadura</taxon>
    </lineage>
</organism>
<dbReference type="SMART" id="SM00354">
    <property type="entry name" value="HTH_LACI"/>
    <property type="match status" value="1"/>
</dbReference>
<evidence type="ECO:0000259" key="4">
    <source>
        <dbReference type="PROSITE" id="PS50932"/>
    </source>
</evidence>
<evidence type="ECO:0000256" key="3">
    <source>
        <dbReference type="ARBA" id="ARBA00023163"/>
    </source>
</evidence>
<evidence type="ECO:0000256" key="1">
    <source>
        <dbReference type="ARBA" id="ARBA00023015"/>
    </source>
</evidence>
<comment type="caution">
    <text evidence="5">The sequence shown here is derived from an EMBL/GenBank/DDBJ whole genome shotgun (WGS) entry which is preliminary data.</text>
</comment>
<evidence type="ECO:0000313" key="5">
    <source>
        <dbReference type="EMBL" id="MFC4907135.1"/>
    </source>
</evidence>
<sequence>MKLPSSRPDRPPTSVDVARLAGVSQATVSYVLNDAPGVRISDETRAKVRAAADELGYAPHASARALKTGRSDLVLCPVPDVALGPLFGIWIRELTARLGELGFRLVLLQGDAAERGVAAARAWAEWRPAAVLVQADRLTRAAVRQLHAAGTAAVVAIGPEPSALTPTLVFDDVAIGRAAARHLAERGRVRLAAVVPSEPVLGDFGERRFGGVAAEATARGLPVERVDLAFDEAGAAAVAARWAAAPDRPDAVFAYNDEYAVLMLRALQDAGLDVPGDVALVGADDLPWAALLRPRISSVRIIGAGSAGGTADWIGGLIRDRERSPAVHRELTRVEIVPRESS</sequence>
<dbReference type="Pfam" id="PF00356">
    <property type="entry name" value="LacI"/>
    <property type="match status" value="1"/>
</dbReference>
<dbReference type="RefSeq" id="WP_378252876.1">
    <property type="nucleotide sequence ID" value="NZ_JBHSIT010000002.1"/>
</dbReference>
<evidence type="ECO:0000313" key="6">
    <source>
        <dbReference type="Proteomes" id="UP001595872"/>
    </source>
</evidence>
<proteinExistence type="predicted"/>
<evidence type="ECO:0000256" key="2">
    <source>
        <dbReference type="ARBA" id="ARBA00023125"/>
    </source>
</evidence>
<dbReference type="SUPFAM" id="SSF53822">
    <property type="entry name" value="Periplasmic binding protein-like I"/>
    <property type="match status" value="1"/>
</dbReference>
<dbReference type="PANTHER" id="PTHR30146">
    <property type="entry name" value="LACI-RELATED TRANSCRIPTIONAL REPRESSOR"/>
    <property type="match status" value="1"/>
</dbReference>
<dbReference type="InterPro" id="IPR028082">
    <property type="entry name" value="Peripla_BP_I"/>
</dbReference>
<reference evidence="6" key="1">
    <citation type="journal article" date="2019" name="Int. J. Syst. Evol. Microbiol.">
        <title>The Global Catalogue of Microorganisms (GCM) 10K type strain sequencing project: providing services to taxonomists for standard genome sequencing and annotation.</title>
        <authorList>
            <consortium name="The Broad Institute Genomics Platform"/>
            <consortium name="The Broad Institute Genome Sequencing Center for Infectious Disease"/>
            <person name="Wu L."/>
            <person name="Ma J."/>
        </authorList>
    </citation>
    <scope>NUCLEOTIDE SEQUENCE [LARGE SCALE GENOMIC DNA]</scope>
    <source>
        <strain evidence="6">KLKA75</strain>
    </source>
</reference>
<dbReference type="InterPro" id="IPR010982">
    <property type="entry name" value="Lambda_DNA-bd_dom_sf"/>
</dbReference>
<dbReference type="EMBL" id="JBHSIT010000002">
    <property type="protein sequence ID" value="MFC4907135.1"/>
    <property type="molecule type" value="Genomic_DNA"/>
</dbReference>
<keyword evidence="3" id="KW-0804">Transcription</keyword>
<dbReference type="PROSITE" id="PS50932">
    <property type="entry name" value="HTH_LACI_2"/>
    <property type="match status" value="1"/>
</dbReference>
<keyword evidence="2 5" id="KW-0238">DNA-binding</keyword>
<dbReference type="Gene3D" id="3.40.50.2300">
    <property type="match status" value="2"/>
</dbReference>
<dbReference type="InterPro" id="IPR046335">
    <property type="entry name" value="LacI/GalR-like_sensor"/>
</dbReference>
<gene>
    <name evidence="5" type="ORF">ACFPCY_07375</name>
</gene>
<dbReference type="InterPro" id="IPR000843">
    <property type="entry name" value="HTH_LacI"/>
</dbReference>
<dbReference type="Pfam" id="PF13377">
    <property type="entry name" value="Peripla_BP_3"/>
    <property type="match status" value="1"/>
</dbReference>